<dbReference type="Pfam" id="PF25917">
    <property type="entry name" value="BSH_RND"/>
    <property type="match status" value="1"/>
</dbReference>
<dbReference type="Proteomes" id="UP000587586">
    <property type="component" value="Unassembled WGS sequence"/>
</dbReference>
<feature type="domain" description="Multidrug resistance protein MdtA-like alpha-helical hairpin" evidence="5">
    <location>
        <begin position="103"/>
        <end position="178"/>
    </location>
</feature>
<reference evidence="9" key="1">
    <citation type="submission" date="2020-06" db="EMBL/GenBank/DDBJ databases">
        <title>Draft genomic sequecing of Geomonas sp. Red745.</title>
        <authorList>
            <person name="Itoh H."/>
            <person name="Xu Z.X."/>
            <person name="Ushijima N."/>
            <person name="Masuda Y."/>
            <person name="Shiratori Y."/>
            <person name="Senoo K."/>
        </authorList>
    </citation>
    <scope>NUCLEOTIDE SEQUENCE [LARGE SCALE GENOMIC DNA]</scope>
    <source>
        <strain evidence="9">Red745</strain>
    </source>
</reference>
<evidence type="ECO:0000259" key="6">
    <source>
        <dbReference type="Pfam" id="PF25917"/>
    </source>
</evidence>
<dbReference type="InterPro" id="IPR050465">
    <property type="entry name" value="UPF0194_transport"/>
</dbReference>
<organism evidence="8 9">
    <name type="scientific">Geomonas limicola</name>
    <dbReference type="NCBI Taxonomy" id="2740186"/>
    <lineage>
        <taxon>Bacteria</taxon>
        <taxon>Pseudomonadati</taxon>
        <taxon>Thermodesulfobacteriota</taxon>
        <taxon>Desulfuromonadia</taxon>
        <taxon>Geobacterales</taxon>
        <taxon>Geobacteraceae</taxon>
        <taxon>Geomonas</taxon>
    </lineage>
</organism>
<evidence type="ECO:0000256" key="4">
    <source>
        <dbReference type="SAM" id="MobiDB-lite"/>
    </source>
</evidence>
<comment type="caution">
    <text evidence="8">The sequence shown here is derived from an EMBL/GenBank/DDBJ whole genome shotgun (WGS) entry which is preliminary data.</text>
</comment>
<feature type="domain" description="CusB-like beta-barrel" evidence="7">
    <location>
        <begin position="221"/>
        <end position="296"/>
    </location>
</feature>
<dbReference type="Gene3D" id="2.40.50.100">
    <property type="match status" value="1"/>
</dbReference>
<dbReference type="FunFam" id="2.40.30.170:FF:000010">
    <property type="entry name" value="Efflux RND transporter periplasmic adaptor subunit"/>
    <property type="match status" value="1"/>
</dbReference>
<dbReference type="Pfam" id="PF25954">
    <property type="entry name" value="Beta-barrel_RND_2"/>
    <property type="match status" value="1"/>
</dbReference>
<dbReference type="NCBIfam" id="TIGR01730">
    <property type="entry name" value="RND_mfp"/>
    <property type="match status" value="1"/>
</dbReference>
<dbReference type="AlphaFoldDB" id="A0A6V8NDI2"/>
<evidence type="ECO:0000256" key="2">
    <source>
        <dbReference type="ARBA" id="ARBA00009477"/>
    </source>
</evidence>
<dbReference type="PANTHER" id="PTHR32347">
    <property type="entry name" value="EFFLUX SYSTEM COMPONENT YKNX-RELATED"/>
    <property type="match status" value="1"/>
</dbReference>
<evidence type="ECO:0000256" key="1">
    <source>
        <dbReference type="ARBA" id="ARBA00004196"/>
    </source>
</evidence>
<dbReference type="InterPro" id="IPR058625">
    <property type="entry name" value="MdtA-like_BSH"/>
</dbReference>
<evidence type="ECO:0000259" key="7">
    <source>
        <dbReference type="Pfam" id="PF25954"/>
    </source>
</evidence>
<proteinExistence type="inferred from homology"/>
<dbReference type="EMBL" id="BLXZ01000007">
    <property type="protein sequence ID" value="GFO69857.1"/>
    <property type="molecule type" value="Genomic_DNA"/>
</dbReference>
<dbReference type="GO" id="GO:0022857">
    <property type="term" value="F:transmembrane transporter activity"/>
    <property type="evidence" value="ECO:0007669"/>
    <property type="project" value="InterPro"/>
</dbReference>
<feature type="compositionally biased region" description="Low complexity" evidence="4">
    <location>
        <begin position="330"/>
        <end position="345"/>
    </location>
</feature>
<dbReference type="GO" id="GO:0030313">
    <property type="term" value="C:cell envelope"/>
    <property type="evidence" value="ECO:0007669"/>
    <property type="project" value="UniProtKB-SubCell"/>
</dbReference>
<evidence type="ECO:0000259" key="5">
    <source>
        <dbReference type="Pfam" id="PF25876"/>
    </source>
</evidence>
<keyword evidence="9" id="KW-1185">Reference proteome</keyword>
<name>A0A6V8NDI2_9BACT</name>
<evidence type="ECO:0000313" key="8">
    <source>
        <dbReference type="EMBL" id="GFO69857.1"/>
    </source>
</evidence>
<dbReference type="PANTHER" id="PTHR32347:SF14">
    <property type="entry name" value="EFFLUX SYSTEM COMPONENT YKNX-RELATED"/>
    <property type="match status" value="1"/>
</dbReference>
<dbReference type="Pfam" id="PF25876">
    <property type="entry name" value="HH_MFP_RND"/>
    <property type="match status" value="1"/>
</dbReference>
<accession>A0A6V8NDI2</accession>
<comment type="similarity">
    <text evidence="2">Belongs to the membrane fusion protein (MFP) (TC 8.A.1) family.</text>
</comment>
<dbReference type="InterPro" id="IPR058792">
    <property type="entry name" value="Beta-barrel_RND_2"/>
</dbReference>
<keyword evidence="3" id="KW-0175">Coiled coil</keyword>
<dbReference type="Gene3D" id="1.10.287.470">
    <property type="entry name" value="Helix hairpin bin"/>
    <property type="match status" value="1"/>
</dbReference>
<sequence length="413" mass="43310">MKKIVAIVVALAVLSGAGYFFLKQPPKPQYKTLRIERGSILSAVSATGTLNAVVTVQVGTQVSGTLAKLYVDYNSPVKKGQPIAQIDPALLGAAVQQATGNVLSAEANLAKARVTLADAQRTLSRNKQLLEQGIVAQSDLDAAQTAYDAAQAGVSAAQASLVQTKGALKQAQTNLTYSTIRSPVDGIVVSRSVDVGQTVAASFQTPTLFTIAQDLTKMQIDTSVDESDISRVKVGQQATFSVDAYPDQQFAGTVVQIRNAPVVNQNVVTYVTVIAVDNRDLRLKPGMTANVSVQTQKKEGVLKLPSAALRFKPKLGKDEKPSAGQAPFTGAAAGSKQGPAAASSSRDAQKRPTQKVYILKGQQPEPVFVSTGISDGSFVELVSGSLKEGDEVVVEQVSTAKKSGMGPPMGPRF</sequence>
<dbReference type="InterPro" id="IPR006143">
    <property type="entry name" value="RND_pump_MFP"/>
</dbReference>
<dbReference type="SUPFAM" id="SSF111369">
    <property type="entry name" value="HlyD-like secretion proteins"/>
    <property type="match status" value="1"/>
</dbReference>
<dbReference type="GO" id="GO:0016020">
    <property type="term" value="C:membrane"/>
    <property type="evidence" value="ECO:0007669"/>
    <property type="project" value="InterPro"/>
</dbReference>
<evidence type="ECO:0000256" key="3">
    <source>
        <dbReference type="ARBA" id="ARBA00023054"/>
    </source>
</evidence>
<protein>
    <submittedName>
        <fullName evidence="8">RND transporter</fullName>
    </submittedName>
</protein>
<dbReference type="RefSeq" id="WP_183362434.1">
    <property type="nucleotide sequence ID" value="NZ_BLXZ01000007.1"/>
</dbReference>
<comment type="subcellular location">
    <subcellularLocation>
        <location evidence="1">Cell envelope</location>
    </subcellularLocation>
</comment>
<dbReference type="InterPro" id="IPR058624">
    <property type="entry name" value="MdtA-like_HH"/>
</dbReference>
<feature type="region of interest" description="Disordered" evidence="4">
    <location>
        <begin position="314"/>
        <end position="352"/>
    </location>
</feature>
<dbReference type="Gene3D" id="2.40.30.170">
    <property type="match status" value="1"/>
</dbReference>
<gene>
    <name evidence="8" type="ORF">GMLC_34360</name>
</gene>
<evidence type="ECO:0000313" key="9">
    <source>
        <dbReference type="Proteomes" id="UP000587586"/>
    </source>
</evidence>
<feature type="domain" description="Multidrug resistance protein MdtA-like barrel-sandwich hybrid" evidence="6">
    <location>
        <begin position="55"/>
        <end position="208"/>
    </location>
</feature>